<feature type="transmembrane region" description="Helical" evidence="2">
    <location>
        <begin position="53"/>
        <end position="76"/>
    </location>
</feature>
<proteinExistence type="predicted"/>
<comment type="caution">
    <text evidence="3">The sequence shown here is derived from an EMBL/GenBank/DDBJ whole genome shotgun (WGS) entry which is preliminary data.</text>
</comment>
<dbReference type="InterPro" id="IPR045512">
    <property type="entry name" value="DUF6480"/>
</dbReference>
<reference evidence="3 4" key="1">
    <citation type="submission" date="2024-08" db="EMBL/GenBank/DDBJ databases">
        <title>Genome mining of Saccharopolyspora cebuensis PGLac3 from Nigerian medicinal plant.</title>
        <authorList>
            <person name="Ezeobiora C.E."/>
            <person name="Igbokwe N.H."/>
            <person name="Amin D.H."/>
            <person name="Mendie U.E."/>
        </authorList>
    </citation>
    <scope>NUCLEOTIDE SEQUENCE [LARGE SCALE GENOMIC DNA]</scope>
    <source>
        <strain evidence="3 4">PGLac3</strain>
    </source>
</reference>
<accession>A0ABV4CN67</accession>
<dbReference type="RefSeq" id="WP_345360703.1">
    <property type="nucleotide sequence ID" value="NZ_BAABII010000005.1"/>
</dbReference>
<dbReference type="EMBL" id="JBGEHV010000044">
    <property type="protein sequence ID" value="MEY8041903.1"/>
    <property type="molecule type" value="Genomic_DNA"/>
</dbReference>
<evidence type="ECO:0000256" key="1">
    <source>
        <dbReference type="SAM" id="MobiDB-lite"/>
    </source>
</evidence>
<dbReference type="Pfam" id="PF20088">
    <property type="entry name" value="DUF6480"/>
    <property type="match status" value="1"/>
</dbReference>
<evidence type="ECO:0000313" key="3">
    <source>
        <dbReference type="EMBL" id="MEY8041903.1"/>
    </source>
</evidence>
<feature type="compositionally biased region" description="Low complexity" evidence="1">
    <location>
        <begin position="30"/>
        <end position="44"/>
    </location>
</feature>
<sequence length="77" mass="8113">MARQQQPPDPDPDRTPGLDPGGGVPPGETPPDSASATEATTFTTRPGSRSAKWIWLVLLAVVVLLVAGFFVFRVVIG</sequence>
<evidence type="ECO:0000256" key="2">
    <source>
        <dbReference type="SAM" id="Phobius"/>
    </source>
</evidence>
<name>A0ABV4CN67_9PSEU</name>
<feature type="region of interest" description="Disordered" evidence="1">
    <location>
        <begin position="1"/>
        <end position="47"/>
    </location>
</feature>
<protein>
    <submittedName>
        <fullName evidence="3">DUF6480 family protein</fullName>
    </submittedName>
</protein>
<dbReference type="Proteomes" id="UP001564626">
    <property type="component" value="Unassembled WGS sequence"/>
</dbReference>
<keyword evidence="2" id="KW-1133">Transmembrane helix</keyword>
<evidence type="ECO:0000313" key="4">
    <source>
        <dbReference type="Proteomes" id="UP001564626"/>
    </source>
</evidence>
<keyword evidence="4" id="KW-1185">Reference proteome</keyword>
<organism evidence="3 4">
    <name type="scientific">Saccharopolyspora cebuensis</name>
    <dbReference type="NCBI Taxonomy" id="418759"/>
    <lineage>
        <taxon>Bacteria</taxon>
        <taxon>Bacillati</taxon>
        <taxon>Actinomycetota</taxon>
        <taxon>Actinomycetes</taxon>
        <taxon>Pseudonocardiales</taxon>
        <taxon>Pseudonocardiaceae</taxon>
        <taxon>Saccharopolyspora</taxon>
    </lineage>
</organism>
<keyword evidence="2" id="KW-0472">Membrane</keyword>
<gene>
    <name evidence="3" type="ORF">AB8O55_21035</name>
</gene>
<keyword evidence="2" id="KW-0812">Transmembrane</keyword>